<comment type="caution">
    <text evidence="4">The sequence shown here is derived from an EMBL/GenBank/DDBJ whole genome shotgun (WGS) entry which is preliminary data.</text>
</comment>
<dbReference type="SMART" id="SM00343">
    <property type="entry name" value="ZnF_C2HC"/>
    <property type="match status" value="1"/>
</dbReference>
<dbReference type="InterPro" id="IPR036875">
    <property type="entry name" value="Znf_CCHC_sf"/>
</dbReference>
<proteinExistence type="predicted"/>
<accession>A0AAE0A7W0</accession>
<protein>
    <recommendedName>
        <fullName evidence="3">CCHC-type domain-containing protein</fullName>
    </recommendedName>
</protein>
<evidence type="ECO:0000313" key="4">
    <source>
        <dbReference type="EMBL" id="KAK3204983.1"/>
    </source>
</evidence>
<dbReference type="InterPro" id="IPR001878">
    <property type="entry name" value="Znf_CCHC"/>
</dbReference>
<sequence>MKPSKDIKKYKGKRGFRGKKTYKTYKRKDNASCPKQQHFKKSTKRASRQRNIRCFKCGKQGHYANNCQELKNKIQSLDIDDHIKDRLIQVLCDESDTDIEISSLDNEILILGDSDTTEKTSSDDPSEETPETQLCICKEINVLDQHDYSLIISMIDIIEDPTLKAGHTRQLQKKFR</sequence>
<evidence type="ECO:0000256" key="2">
    <source>
        <dbReference type="SAM" id="MobiDB-lite"/>
    </source>
</evidence>
<dbReference type="GO" id="GO:0008270">
    <property type="term" value="F:zinc ion binding"/>
    <property type="evidence" value="ECO:0007669"/>
    <property type="project" value="UniProtKB-KW"/>
</dbReference>
<dbReference type="Gene3D" id="4.10.60.10">
    <property type="entry name" value="Zinc finger, CCHC-type"/>
    <property type="match status" value="1"/>
</dbReference>
<reference evidence="4" key="1">
    <citation type="journal article" date="2023" name="Plant J.">
        <title>Genome sequences and population genomics provide insights into the demographic history, inbreeding, and mutation load of two 'living fossil' tree species of Dipteronia.</title>
        <authorList>
            <person name="Feng Y."/>
            <person name="Comes H.P."/>
            <person name="Chen J."/>
            <person name="Zhu S."/>
            <person name="Lu R."/>
            <person name="Zhang X."/>
            <person name="Li P."/>
            <person name="Qiu J."/>
            <person name="Olsen K.M."/>
            <person name="Qiu Y."/>
        </authorList>
    </citation>
    <scope>NUCLEOTIDE SEQUENCE</scope>
    <source>
        <strain evidence="4">NBL</strain>
    </source>
</reference>
<dbReference type="Proteomes" id="UP001281410">
    <property type="component" value="Unassembled WGS sequence"/>
</dbReference>
<name>A0AAE0A7W0_9ROSI</name>
<keyword evidence="1" id="KW-0862">Zinc</keyword>
<organism evidence="4 5">
    <name type="scientific">Dipteronia sinensis</name>
    <dbReference type="NCBI Taxonomy" id="43782"/>
    <lineage>
        <taxon>Eukaryota</taxon>
        <taxon>Viridiplantae</taxon>
        <taxon>Streptophyta</taxon>
        <taxon>Embryophyta</taxon>
        <taxon>Tracheophyta</taxon>
        <taxon>Spermatophyta</taxon>
        <taxon>Magnoliopsida</taxon>
        <taxon>eudicotyledons</taxon>
        <taxon>Gunneridae</taxon>
        <taxon>Pentapetalae</taxon>
        <taxon>rosids</taxon>
        <taxon>malvids</taxon>
        <taxon>Sapindales</taxon>
        <taxon>Sapindaceae</taxon>
        <taxon>Hippocastanoideae</taxon>
        <taxon>Acereae</taxon>
        <taxon>Dipteronia</taxon>
    </lineage>
</organism>
<dbReference type="GO" id="GO:0003676">
    <property type="term" value="F:nucleic acid binding"/>
    <property type="evidence" value="ECO:0007669"/>
    <property type="project" value="InterPro"/>
</dbReference>
<feature type="compositionally biased region" description="Basic residues" evidence="2">
    <location>
        <begin position="37"/>
        <end position="47"/>
    </location>
</feature>
<feature type="domain" description="CCHC-type" evidence="3">
    <location>
        <begin position="53"/>
        <end position="69"/>
    </location>
</feature>
<dbReference type="AlphaFoldDB" id="A0AAE0A7W0"/>
<evidence type="ECO:0000259" key="3">
    <source>
        <dbReference type="PROSITE" id="PS50158"/>
    </source>
</evidence>
<keyword evidence="1" id="KW-0863">Zinc-finger</keyword>
<evidence type="ECO:0000313" key="5">
    <source>
        <dbReference type="Proteomes" id="UP001281410"/>
    </source>
</evidence>
<dbReference type="SUPFAM" id="SSF57756">
    <property type="entry name" value="Retrovirus zinc finger-like domains"/>
    <property type="match status" value="1"/>
</dbReference>
<keyword evidence="5" id="KW-1185">Reference proteome</keyword>
<dbReference type="Pfam" id="PF00098">
    <property type="entry name" value="zf-CCHC"/>
    <property type="match status" value="1"/>
</dbReference>
<dbReference type="EMBL" id="JANJYJ010000006">
    <property type="protein sequence ID" value="KAK3204983.1"/>
    <property type="molecule type" value="Genomic_DNA"/>
</dbReference>
<evidence type="ECO:0000256" key="1">
    <source>
        <dbReference type="PROSITE-ProRule" id="PRU00047"/>
    </source>
</evidence>
<dbReference type="PROSITE" id="PS50158">
    <property type="entry name" value="ZF_CCHC"/>
    <property type="match status" value="1"/>
</dbReference>
<keyword evidence="1" id="KW-0479">Metal-binding</keyword>
<gene>
    <name evidence="4" type="ORF">Dsin_019029</name>
</gene>
<feature type="region of interest" description="Disordered" evidence="2">
    <location>
        <begin position="27"/>
        <end position="47"/>
    </location>
</feature>